<organism evidence="2 3">
    <name type="scientific">Candidatus Glomeribacter gigasporarum BEG34</name>
    <dbReference type="NCBI Taxonomy" id="1070319"/>
    <lineage>
        <taxon>Bacteria</taxon>
        <taxon>Pseudomonadati</taxon>
        <taxon>Pseudomonadota</taxon>
        <taxon>Betaproteobacteria</taxon>
        <taxon>Burkholderiales</taxon>
        <taxon>Burkholderiaceae</taxon>
        <taxon>Candidatus Glomeribacter</taxon>
    </lineage>
</organism>
<evidence type="ECO:0000259" key="1">
    <source>
        <dbReference type="Pfam" id="PF04865"/>
    </source>
</evidence>
<accession>G2JAZ2</accession>
<reference evidence="2 3" key="1">
    <citation type="submission" date="2011-08" db="EMBL/GenBank/DDBJ databases">
        <title>The genome of the obligate endobacterium of an arbuscular mycorrhizal fungus reveals an interphylum network of nutritional interactions.</title>
        <authorList>
            <person name="Ghignone S."/>
            <person name="Salvioli A."/>
            <person name="Anca I."/>
            <person name="Lumini E."/>
            <person name="Ortu G."/>
            <person name="Petiti L."/>
            <person name="Cruveiller S."/>
            <person name="Bianciotto V."/>
            <person name="Piffanelli P."/>
            <person name="Lanfranco L."/>
            <person name="Bonfante P."/>
        </authorList>
    </citation>
    <scope>NUCLEOTIDE SEQUENCE [LARGE SCALE GENOMIC DNA]</scope>
    <source>
        <strain evidence="2 3">BEG34</strain>
    </source>
</reference>
<dbReference type="InterPro" id="IPR052399">
    <property type="entry name" value="Phage_Baseplate_Assmbl_Protein"/>
</dbReference>
<evidence type="ECO:0000313" key="3">
    <source>
        <dbReference type="Proteomes" id="UP000054051"/>
    </source>
</evidence>
<keyword evidence="3" id="KW-1185">Reference proteome</keyword>
<feature type="domain" description="Baseplate protein J-like barrel" evidence="1">
    <location>
        <begin position="95"/>
        <end position="188"/>
    </location>
</feature>
<name>G2JAZ2_9BURK</name>
<dbReference type="OrthoDB" id="7012887at2"/>
<dbReference type="RefSeq" id="WP_006683039.1">
    <property type="nucleotide sequence ID" value="NZ_CAFB01000051.1"/>
</dbReference>
<dbReference type="STRING" id="1070319.CAGGBEG34_330040"/>
<dbReference type="PANTHER" id="PTHR37829:SF3">
    <property type="entry name" value="PROTEIN JAYE-RELATED"/>
    <property type="match status" value="1"/>
</dbReference>
<evidence type="ECO:0000313" key="2">
    <source>
        <dbReference type="EMBL" id="CCD29944.1"/>
    </source>
</evidence>
<dbReference type="AlphaFoldDB" id="G2JAZ2"/>
<sequence length="373" mass="39008">MAISTKDFVTLVREQAAAIQGAARSLVDLTVGSILRAVIEANAAVTLWLQGLILHLLKTTRAATSTGADLDSWVEDYGLSRLPAVAATGYVTFSRFTPTQPALIPVGAKVQTANGVQHYAVVKDADHPAWDAEEAGYVLAPNLASITLPVQAEQAGAAGNARIGSIDTLAQAMPGVDTVTNEAALTNGTDAESDPALRKRFIAYIASLSKATMDAVGYAITSVKPGLSYALVENQTYEGDEQRGYFYVVVDDGTGMPTQTLIATVYTAIEAVRPLAVHFSVFAPVVVKVKVQMKIQTAGADHTATAAQVAAAIKNTLNALGLGAMLPYTRLAQIAYDASPAVTNVFAVQLNGATDDLISTPKQTFKAGTVIVT</sequence>
<dbReference type="Proteomes" id="UP000054051">
    <property type="component" value="Unassembled WGS sequence"/>
</dbReference>
<dbReference type="EMBL" id="CAFB01000051">
    <property type="protein sequence ID" value="CCD29944.1"/>
    <property type="molecule type" value="Genomic_DNA"/>
</dbReference>
<protein>
    <submittedName>
        <fullName evidence="2">Putative phage protein (Baseplate assembly J-like family protein)</fullName>
    </submittedName>
</protein>
<dbReference type="eggNOG" id="COG3299">
    <property type="taxonomic scope" value="Bacteria"/>
</dbReference>
<gene>
    <name evidence="2" type="ORF">CAGGBEG34_330040</name>
</gene>
<proteinExistence type="predicted"/>
<dbReference type="Pfam" id="PF04865">
    <property type="entry name" value="Baseplate_J"/>
    <property type="match status" value="1"/>
</dbReference>
<comment type="caution">
    <text evidence="2">The sequence shown here is derived from an EMBL/GenBank/DDBJ whole genome shotgun (WGS) entry which is preliminary data.</text>
</comment>
<dbReference type="PANTHER" id="PTHR37829">
    <property type="entry name" value="PHAGE-LIKE ELEMENT PBSX PROTEIN XKDT"/>
    <property type="match status" value="1"/>
</dbReference>
<dbReference type="InterPro" id="IPR006949">
    <property type="entry name" value="Barrel_Baseplate_J-like"/>
</dbReference>